<name>A0A564W878_9FIRM</name>
<feature type="transmembrane region" description="Helical" evidence="1">
    <location>
        <begin position="6"/>
        <end position="22"/>
    </location>
</feature>
<reference evidence="2 3" key="1">
    <citation type="submission" date="2019-07" db="EMBL/GenBank/DDBJ databases">
        <authorList>
            <person name="Hibberd C M."/>
            <person name="Gehrig L. J."/>
            <person name="Chang H.-W."/>
            <person name="Venkatesh S."/>
        </authorList>
    </citation>
    <scope>NUCLEOTIDE SEQUENCE [LARGE SCALE GENOMIC DNA]</scope>
    <source>
        <strain evidence="2">Blautia_luti_SSTS_Bg7063</strain>
    </source>
</reference>
<organism evidence="2 3">
    <name type="scientific">Blautia luti</name>
    <dbReference type="NCBI Taxonomy" id="89014"/>
    <lineage>
        <taxon>Bacteria</taxon>
        <taxon>Bacillati</taxon>
        <taxon>Bacillota</taxon>
        <taxon>Clostridia</taxon>
        <taxon>Lachnospirales</taxon>
        <taxon>Lachnospiraceae</taxon>
        <taxon>Blautia</taxon>
    </lineage>
</organism>
<dbReference type="EMBL" id="CABHNW010000184">
    <property type="protein sequence ID" value="VUX41074.1"/>
    <property type="molecule type" value="Genomic_DNA"/>
</dbReference>
<proteinExistence type="predicted"/>
<protein>
    <submittedName>
        <fullName evidence="2">Uncharacterized protein</fullName>
    </submittedName>
</protein>
<dbReference type="Proteomes" id="UP000408482">
    <property type="component" value="Unassembled WGS sequence"/>
</dbReference>
<keyword evidence="3" id="KW-1185">Reference proteome</keyword>
<sequence length="80" mass="9575">MEHIILLVFTFFTEAVILWQYTSSLFSPCYSTKIRLALLSIFYTILFLLSLPGQTWLNIFSFFIINTIFLYILFKLKKDY</sequence>
<evidence type="ECO:0000256" key="1">
    <source>
        <dbReference type="SAM" id="Phobius"/>
    </source>
</evidence>
<keyword evidence="1" id="KW-1133">Transmembrane helix</keyword>
<keyword evidence="1" id="KW-0812">Transmembrane</keyword>
<accession>A0A564W878</accession>
<evidence type="ECO:0000313" key="2">
    <source>
        <dbReference type="EMBL" id="VUX41074.1"/>
    </source>
</evidence>
<feature type="transmembrane region" description="Helical" evidence="1">
    <location>
        <begin position="57"/>
        <end position="74"/>
    </location>
</feature>
<dbReference type="AlphaFoldDB" id="A0A564W878"/>
<feature type="transmembrane region" description="Helical" evidence="1">
    <location>
        <begin position="34"/>
        <end position="51"/>
    </location>
</feature>
<evidence type="ECO:0000313" key="3">
    <source>
        <dbReference type="Proteomes" id="UP000408482"/>
    </source>
</evidence>
<gene>
    <name evidence="2" type="ORF">RSSSTS7063_01685</name>
</gene>
<keyword evidence="1" id="KW-0472">Membrane</keyword>